<name>A0AAD9SUQ1_9HELO</name>
<dbReference type="Proteomes" id="UP001285354">
    <property type="component" value="Unassembled WGS sequence"/>
</dbReference>
<evidence type="ECO:0008006" key="9">
    <source>
        <dbReference type="Google" id="ProtNLM"/>
    </source>
</evidence>
<keyword evidence="8" id="KW-1185">Reference proteome</keyword>
<gene>
    <name evidence="7" type="ORF">QTJ16_005307</name>
</gene>
<evidence type="ECO:0000256" key="5">
    <source>
        <dbReference type="SAM" id="MobiDB-lite"/>
    </source>
</evidence>
<feature type="transmembrane region" description="Helical" evidence="6">
    <location>
        <begin position="157"/>
        <end position="175"/>
    </location>
</feature>
<protein>
    <recommendedName>
        <fullName evidence="9">UDP-galactose transporter</fullName>
    </recommendedName>
</protein>
<feature type="transmembrane region" description="Helical" evidence="6">
    <location>
        <begin position="356"/>
        <end position="373"/>
    </location>
</feature>
<feature type="transmembrane region" description="Helical" evidence="6">
    <location>
        <begin position="181"/>
        <end position="199"/>
    </location>
</feature>
<feature type="transmembrane region" description="Helical" evidence="6">
    <location>
        <begin position="304"/>
        <end position="323"/>
    </location>
</feature>
<proteinExistence type="predicted"/>
<keyword evidence="2 6" id="KW-0812">Transmembrane</keyword>
<reference evidence="7" key="1">
    <citation type="submission" date="2023-06" db="EMBL/GenBank/DDBJ databases">
        <title>Draft genome of Marssonina rosae.</title>
        <authorList>
            <person name="Cheng Q."/>
        </authorList>
    </citation>
    <scope>NUCLEOTIDE SEQUENCE</scope>
    <source>
        <strain evidence="7">R4</strain>
    </source>
</reference>
<dbReference type="SUPFAM" id="SSF103481">
    <property type="entry name" value="Multidrug resistance efflux transporter EmrE"/>
    <property type="match status" value="1"/>
</dbReference>
<evidence type="ECO:0000256" key="2">
    <source>
        <dbReference type="ARBA" id="ARBA00022692"/>
    </source>
</evidence>
<dbReference type="GO" id="GO:0000139">
    <property type="term" value="C:Golgi membrane"/>
    <property type="evidence" value="ECO:0007669"/>
    <property type="project" value="InterPro"/>
</dbReference>
<dbReference type="GO" id="GO:0015165">
    <property type="term" value="F:pyrimidine nucleotide-sugar transmembrane transporter activity"/>
    <property type="evidence" value="ECO:0007669"/>
    <property type="project" value="InterPro"/>
</dbReference>
<feature type="transmembrane region" description="Helical" evidence="6">
    <location>
        <begin position="330"/>
        <end position="350"/>
    </location>
</feature>
<dbReference type="EMBL" id="JAUBYV010000008">
    <property type="protein sequence ID" value="KAK2624938.1"/>
    <property type="molecule type" value="Genomic_DNA"/>
</dbReference>
<evidence type="ECO:0000313" key="7">
    <source>
        <dbReference type="EMBL" id="KAK2624938.1"/>
    </source>
</evidence>
<feature type="compositionally biased region" description="Polar residues" evidence="5">
    <location>
        <begin position="867"/>
        <end position="879"/>
    </location>
</feature>
<dbReference type="Pfam" id="PF04142">
    <property type="entry name" value="Nuc_sug_transp"/>
    <property type="match status" value="1"/>
</dbReference>
<evidence type="ECO:0000256" key="6">
    <source>
        <dbReference type="SAM" id="Phobius"/>
    </source>
</evidence>
<feature type="region of interest" description="Disordered" evidence="5">
    <location>
        <begin position="854"/>
        <end position="879"/>
    </location>
</feature>
<accession>A0AAD9SUQ1</accession>
<dbReference type="AlphaFoldDB" id="A0AAD9SUQ1"/>
<keyword evidence="3 6" id="KW-1133">Transmembrane helix</keyword>
<feature type="transmembrane region" description="Helical" evidence="6">
    <location>
        <begin position="235"/>
        <end position="257"/>
    </location>
</feature>
<feature type="transmembrane region" description="Helical" evidence="6">
    <location>
        <begin position="206"/>
        <end position="223"/>
    </location>
</feature>
<comment type="subcellular location">
    <subcellularLocation>
        <location evidence="1">Membrane</location>
        <topology evidence="1">Multi-pass membrane protein</topology>
    </subcellularLocation>
</comment>
<evidence type="ECO:0000313" key="8">
    <source>
        <dbReference type="Proteomes" id="UP001285354"/>
    </source>
</evidence>
<comment type="caution">
    <text evidence="7">The sequence shown here is derived from an EMBL/GenBank/DDBJ whole genome shotgun (WGS) entry which is preliminary data.</text>
</comment>
<evidence type="ECO:0000256" key="3">
    <source>
        <dbReference type="ARBA" id="ARBA00022989"/>
    </source>
</evidence>
<organism evidence="7 8">
    <name type="scientific">Diplocarpon rosae</name>
    <dbReference type="NCBI Taxonomy" id="946125"/>
    <lineage>
        <taxon>Eukaryota</taxon>
        <taxon>Fungi</taxon>
        <taxon>Dikarya</taxon>
        <taxon>Ascomycota</taxon>
        <taxon>Pezizomycotina</taxon>
        <taxon>Leotiomycetes</taxon>
        <taxon>Helotiales</taxon>
        <taxon>Drepanopezizaceae</taxon>
        <taxon>Diplocarpon</taxon>
    </lineage>
</organism>
<keyword evidence="4 6" id="KW-0472">Membrane</keyword>
<evidence type="ECO:0000256" key="4">
    <source>
        <dbReference type="ARBA" id="ARBA00023136"/>
    </source>
</evidence>
<dbReference type="InterPro" id="IPR007271">
    <property type="entry name" value="Nuc_sug_transpt"/>
</dbReference>
<dbReference type="InterPro" id="IPR037185">
    <property type="entry name" value="EmrE-like"/>
</dbReference>
<sequence length="879" mass="98578">MKSCLSHFLNLSISVFKMGRLATLWSRSYNPAYLSALCLVVIQVGIGCIMMSSQTGGKYTFSTSSSVTISEFFKFLISSSLIIRACQRDAADPTQNHEAFPISRVSDDERKYTEEEVESERVIYAHETGRNNRTLSAAYIATLDKVSVENRFGFAKLALLYALINNTIFVAYKLADPGTVALIKSGVILITALLMVFALNSDISKVQWIAIIIQLCGLVTTQYRPETGSSYALSTYMVLIFQVTISAVAGVYNQSLLKSDQASIHAQNAILYGCGVCINAMVHLTLSYYTDSEPGFFEGYTSTAAYLVIVSNVFIGLAITAVYKYANAVIKCLATAVATGILLYVSPILFGTNTSPLIVPGGLVVFISSYLYMEFPAAKRPVVTLTEERKGNRPFNFTSADPVLRAPLLAAFTAATIFIICFCETMQIPDRDPPAEIDTLHSPFNSTIAFVRWNSHHEERVPLIKKYEPFFHTLHFSMPSYIDSPLKTEFQNLTHDNWGDGLFPYVQIARTMRYILDQPKNESLPSNQSAADITGLFNFHFDAWVNPMDFAEEDYTKMWMAISRHGDGIGGGPTFVCMTKRERFGGWQGLLGDRNWHYALLHALSDLEAAGTDFRFNPREWCVGWSDVYYIPRHLWTDYIYLATIFGSRGVFHELAIPTIIHIIDQTRRQRELSSIVNWLGDCYGGCCSEGATLDDLLEHRCGHKLNYLGDQNIVATHFQRIDYAASLLGTKNMLQEVQVLPDQPRNWTEYTQTLSQEALTAYHVAFSKVPLNQTMSVNVPPNFVFNQTGLEPPPTPEELKKQEEDRLQKIENDKAAEAARKAAEDAQRIEELMKAESEQKKLEEKLAEMMKAAEVERKKAGDQTPGERNTTNFQENET</sequence>
<feature type="transmembrane region" description="Helical" evidence="6">
    <location>
        <begin position="32"/>
        <end position="51"/>
    </location>
</feature>
<dbReference type="PANTHER" id="PTHR10231">
    <property type="entry name" value="NUCLEOTIDE-SUGAR TRANSMEMBRANE TRANSPORTER"/>
    <property type="match status" value="1"/>
</dbReference>
<feature type="transmembrane region" description="Helical" evidence="6">
    <location>
        <begin position="403"/>
        <end position="420"/>
    </location>
</feature>
<feature type="transmembrane region" description="Helical" evidence="6">
    <location>
        <begin position="269"/>
        <end position="289"/>
    </location>
</feature>
<evidence type="ECO:0000256" key="1">
    <source>
        <dbReference type="ARBA" id="ARBA00004141"/>
    </source>
</evidence>